<dbReference type="AlphaFoldDB" id="A0AAD2CVJ4"/>
<comment type="caution">
    <text evidence="1">The sequence shown here is derived from an EMBL/GenBank/DDBJ whole genome shotgun (WGS) entry which is preliminary data.</text>
</comment>
<evidence type="ECO:0000313" key="2">
    <source>
        <dbReference type="Proteomes" id="UP001295684"/>
    </source>
</evidence>
<name>A0AAD2CVJ4_EUPCR</name>
<dbReference type="EMBL" id="CAMPGE010014058">
    <property type="protein sequence ID" value="CAI2372755.1"/>
    <property type="molecule type" value="Genomic_DNA"/>
</dbReference>
<gene>
    <name evidence="1" type="ORF">ECRASSUSDP1_LOCUS14088</name>
</gene>
<dbReference type="Proteomes" id="UP001295684">
    <property type="component" value="Unassembled WGS sequence"/>
</dbReference>
<evidence type="ECO:0000313" key="1">
    <source>
        <dbReference type="EMBL" id="CAI2372755.1"/>
    </source>
</evidence>
<accession>A0AAD2CVJ4</accession>
<organism evidence="1 2">
    <name type="scientific">Euplotes crassus</name>
    <dbReference type="NCBI Taxonomy" id="5936"/>
    <lineage>
        <taxon>Eukaryota</taxon>
        <taxon>Sar</taxon>
        <taxon>Alveolata</taxon>
        <taxon>Ciliophora</taxon>
        <taxon>Intramacronucleata</taxon>
        <taxon>Spirotrichea</taxon>
        <taxon>Hypotrichia</taxon>
        <taxon>Euplotida</taxon>
        <taxon>Euplotidae</taxon>
        <taxon>Moneuplotes</taxon>
    </lineage>
</organism>
<protein>
    <submittedName>
        <fullName evidence="1">Uncharacterized protein</fullName>
    </submittedName>
</protein>
<keyword evidence="2" id="KW-1185">Reference proteome</keyword>
<proteinExistence type="predicted"/>
<sequence length="49" mass="5688">MGIPAINIACEVSKLKEFINGHNKRVLRRTLTKSHFCIRNFWDKKNVCG</sequence>
<reference evidence="1" key="1">
    <citation type="submission" date="2023-07" db="EMBL/GenBank/DDBJ databases">
        <authorList>
            <consortium name="AG Swart"/>
            <person name="Singh M."/>
            <person name="Singh A."/>
            <person name="Seah K."/>
            <person name="Emmerich C."/>
        </authorList>
    </citation>
    <scope>NUCLEOTIDE SEQUENCE</scope>
    <source>
        <strain evidence="1">DP1</strain>
    </source>
</reference>